<evidence type="ECO:0000256" key="2">
    <source>
        <dbReference type="ARBA" id="ARBA00004286"/>
    </source>
</evidence>
<evidence type="ECO:0000313" key="11">
    <source>
        <dbReference type="Proteomes" id="UP000191024"/>
    </source>
</evidence>
<dbReference type="GO" id="GO:0005634">
    <property type="term" value="C:nucleus"/>
    <property type="evidence" value="ECO:0007669"/>
    <property type="project" value="UniProtKB-SubCell"/>
</dbReference>
<dbReference type="STRING" id="1230905.A0A1G4KFG4"/>
<evidence type="ECO:0000259" key="9">
    <source>
        <dbReference type="PROSITE" id="PS51504"/>
    </source>
</evidence>
<comment type="subcellular location">
    <subcellularLocation>
        <location evidence="2">Chromosome</location>
    </subcellularLocation>
    <subcellularLocation>
        <location evidence="1 7">Nucleus</location>
    </subcellularLocation>
</comment>
<evidence type="ECO:0000313" key="10">
    <source>
        <dbReference type="EMBL" id="SCV03224.1"/>
    </source>
</evidence>
<gene>
    <name evidence="10" type="ORF">LAMI_0H06436G</name>
</gene>
<comment type="similarity">
    <text evidence="7">Belongs to the histone H1/H5 family.</text>
</comment>
<dbReference type="GO" id="GO:0003690">
    <property type="term" value="F:double-stranded DNA binding"/>
    <property type="evidence" value="ECO:0007669"/>
    <property type="project" value="TreeGrafter"/>
</dbReference>
<dbReference type="Pfam" id="PF00538">
    <property type="entry name" value="Linker_histone"/>
    <property type="match status" value="1"/>
</dbReference>
<feature type="region of interest" description="Disordered" evidence="8">
    <location>
        <begin position="97"/>
        <end position="223"/>
    </location>
</feature>
<dbReference type="SUPFAM" id="SSF46785">
    <property type="entry name" value="Winged helix' DNA-binding domain"/>
    <property type="match status" value="1"/>
</dbReference>
<dbReference type="PROSITE" id="PS51504">
    <property type="entry name" value="H15"/>
    <property type="match status" value="1"/>
</dbReference>
<accession>A0A1G4KFG4</accession>
<dbReference type="InterPro" id="IPR005818">
    <property type="entry name" value="Histone_H1/H5_H15"/>
</dbReference>
<dbReference type="Gene3D" id="1.10.10.10">
    <property type="entry name" value="Winged helix-like DNA-binding domain superfamily/Winged helix DNA-binding domain"/>
    <property type="match status" value="1"/>
</dbReference>
<dbReference type="PRINTS" id="PR00624">
    <property type="entry name" value="HISTONEH5"/>
</dbReference>
<dbReference type="EMBL" id="LT598468">
    <property type="protein sequence ID" value="SCV03224.1"/>
    <property type="molecule type" value="Genomic_DNA"/>
</dbReference>
<evidence type="ECO:0000256" key="8">
    <source>
        <dbReference type="SAM" id="MobiDB-lite"/>
    </source>
</evidence>
<evidence type="ECO:0000256" key="6">
    <source>
        <dbReference type="ARBA" id="ARBA00023242"/>
    </source>
</evidence>
<dbReference type="GO" id="GO:0030261">
    <property type="term" value="P:chromosome condensation"/>
    <property type="evidence" value="ECO:0007669"/>
    <property type="project" value="TreeGrafter"/>
</dbReference>
<dbReference type="GO" id="GO:0030527">
    <property type="term" value="F:structural constituent of chromatin"/>
    <property type="evidence" value="ECO:0007669"/>
    <property type="project" value="InterPro"/>
</dbReference>
<dbReference type="InterPro" id="IPR036388">
    <property type="entry name" value="WH-like_DNA-bd_sf"/>
</dbReference>
<keyword evidence="4 7" id="KW-0158">Chromosome</keyword>
<evidence type="ECO:0000256" key="4">
    <source>
        <dbReference type="ARBA" id="ARBA00022454"/>
    </source>
</evidence>
<dbReference type="AlphaFoldDB" id="A0A1G4KFG4"/>
<dbReference type="GO" id="GO:0031492">
    <property type="term" value="F:nucleosomal DNA binding"/>
    <property type="evidence" value="ECO:0007669"/>
    <property type="project" value="TreeGrafter"/>
</dbReference>
<protein>
    <recommendedName>
        <fullName evidence="3">Histone H1</fullName>
    </recommendedName>
</protein>
<evidence type="ECO:0000256" key="5">
    <source>
        <dbReference type="ARBA" id="ARBA00023125"/>
    </source>
</evidence>
<keyword evidence="11" id="KW-1185">Reference proteome</keyword>
<proteinExistence type="inferred from homology"/>
<feature type="domain" description="H15" evidence="9">
    <location>
        <begin position="44"/>
        <end position="115"/>
    </location>
</feature>
<evidence type="ECO:0000256" key="3">
    <source>
        <dbReference type="ARBA" id="ARBA00020833"/>
    </source>
</evidence>
<evidence type="ECO:0000256" key="1">
    <source>
        <dbReference type="ARBA" id="ARBA00004123"/>
    </source>
</evidence>
<evidence type="ECO:0000256" key="7">
    <source>
        <dbReference type="RuleBase" id="RU003894"/>
    </source>
</evidence>
<feature type="compositionally biased region" description="Basic and acidic residues" evidence="8">
    <location>
        <begin position="157"/>
        <end position="180"/>
    </location>
</feature>
<dbReference type="GO" id="GO:0006334">
    <property type="term" value="P:nucleosome assembly"/>
    <property type="evidence" value="ECO:0007669"/>
    <property type="project" value="InterPro"/>
</dbReference>
<dbReference type="Proteomes" id="UP000191024">
    <property type="component" value="Chromosome H"/>
</dbReference>
<reference evidence="11" key="1">
    <citation type="submission" date="2016-03" db="EMBL/GenBank/DDBJ databases">
        <authorList>
            <person name="Devillers H."/>
        </authorList>
    </citation>
    <scope>NUCLEOTIDE SEQUENCE [LARGE SCALE GENOMIC DNA]</scope>
</reference>
<dbReference type="CDD" id="cd00073">
    <property type="entry name" value="H15"/>
    <property type="match status" value="1"/>
</dbReference>
<feature type="compositionally biased region" description="Basic and acidic residues" evidence="8">
    <location>
        <begin position="136"/>
        <end position="148"/>
    </location>
</feature>
<dbReference type="GO" id="GO:0000786">
    <property type="term" value="C:nucleosome"/>
    <property type="evidence" value="ECO:0007669"/>
    <property type="project" value="InterPro"/>
</dbReference>
<dbReference type="InterPro" id="IPR036390">
    <property type="entry name" value="WH_DNA-bd_sf"/>
</dbReference>
<dbReference type="PANTHER" id="PTHR11467:SF36">
    <property type="entry name" value="HISTONE 24-RELATED"/>
    <property type="match status" value="1"/>
</dbReference>
<name>A0A1G4KFG4_9SACH</name>
<keyword evidence="5 7" id="KW-0238">DNA-binding</keyword>
<dbReference type="GO" id="GO:0045910">
    <property type="term" value="P:negative regulation of DNA recombination"/>
    <property type="evidence" value="ECO:0007669"/>
    <property type="project" value="TreeGrafter"/>
</dbReference>
<keyword evidence="6 7" id="KW-0539">Nucleus</keyword>
<dbReference type="OrthoDB" id="1110759at2759"/>
<organism evidence="10 11">
    <name type="scientific">Lachancea mirantina</name>
    <dbReference type="NCBI Taxonomy" id="1230905"/>
    <lineage>
        <taxon>Eukaryota</taxon>
        <taxon>Fungi</taxon>
        <taxon>Dikarya</taxon>
        <taxon>Ascomycota</taxon>
        <taxon>Saccharomycotina</taxon>
        <taxon>Saccharomycetes</taxon>
        <taxon>Saccharomycetales</taxon>
        <taxon>Saccharomycetaceae</taxon>
        <taxon>Lachancea</taxon>
    </lineage>
</organism>
<sequence>MPTRTRAKPPTDNAVAILKKKTAARAKEKKELAQHVKETSKESELPTYKDMIIEGITSLSEKNGSSRQALKKYISTKYSMRDGFEARLNLAIRRGIETGAFTQPKGPSGPIKVNKSNKVEKPLTEKTAGTKTSTKLKQESKPAEDFKKPKSKGKVVKTVEAKPVAKEAKQTKALRDKKEMPSASTRGKTLSAKESKDRVTPSATRGAGRLRSSNVPRAQKLKT</sequence>
<dbReference type="SMART" id="SM00526">
    <property type="entry name" value="H15"/>
    <property type="match status" value="1"/>
</dbReference>
<dbReference type="InterPro" id="IPR005819">
    <property type="entry name" value="H1/H5"/>
</dbReference>
<dbReference type="PANTHER" id="PTHR11467">
    <property type="entry name" value="HISTONE H1"/>
    <property type="match status" value="1"/>
</dbReference>